<evidence type="ECO:0000256" key="22">
    <source>
        <dbReference type="SAM" id="Phobius"/>
    </source>
</evidence>
<dbReference type="SMR" id="A0A2G8JQL8"/>
<feature type="compositionally biased region" description="Basic and acidic residues" evidence="21">
    <location>
        <begin position="287"/>
        <end position="331"/>
    </location>
</feature>
<dbReference type="InterPro" id="IPR003689">
    <property type="entry name" value="ZIP"/>
</dbReference>
<evidence type="ECO:0000256" key="12">
    <source>
        <dbReference type="ARBA" id="ARBA00022906"/>
    </source>
</evidence>
<feature type="transmembrane region" description="Helical" evidence="22">
    <location>
        <begin position="596"/>
        <end position="613"/>
    </location>
</feature>
<evidence type="ECO:0000256" key="20">
    <source>
        <dbReference type="ARBA" id="ARBA00055808"/>
    </source>
</evidence>
<evidence type="ECO:0000256" key="3">
    <source>
        <dbReference type="ARBA" id="ARBA00006939"/>
    </source>
</evidence>
<evidence type="ECO:0000256" key="14">
    <source>
        <dbReference type="ARBA" id="ARBA00023065"/>
    </source>
</evidence>
<feature type="transmembrane region" description="Helical" evidence="22">
    <location>
        <begin position="619"/>
        <end position="641"/>
    </location>
</feature>
<feature type="domain" description="Zinc transporter ZIP4 N-terminal" evidence="24">
    <location>
        <begin position="85"/>
        <end position="245"/>
    </location>
</feature>
<evidence type="ECO:0000256" key="8">
    <source>
        <dbReference type="ARBA" id="ARBA00022729"/>
    </source>
</evidence>
<keyword evidence="6 22" id="KW-0812">Transmembrane</keyword>
<protein>
    <recommendedName>
        <fullName evidence="17">Zinc transporter ZIP4</fullName>
    </recommendedName>
    <alternativeName>
        <fullName evidence="19">Solute carrier family 39 member 4</fullName>
    </alternativeName>
    <alternativeName>
        <fullName evidence="18">Zrt- and Irt-like protein 4</fullName>
    </alternativeName>
</protein>
<comment type="caution">
    <text evidence="26">The sequence shown here is derived from an EMBL/GenBank/DDBJ whole genome shotgun (WGS) entry which is preliminary data.</text>
</comment>
<dbReference type="Pfam" id="PF21116">
    <property type="entry name" value="EF-hand_Zip"/>
    <property type="match status" value="1"/>
</dbReference>
<dbReference type="Pfam" id="PF02535">
    <property type="entry name" value="Zip"/>
    <property type="match status" value="1"/>
</dbReference>
<comment type="function">
    <text evidence="20">Selective transporter that mediates the uptake of Zn(2+). Plays an essential role for dietary zinc uptake from small intestine. The Zn(2+) uniporter activity is regulated by zinc availability. Also exhibits polyspecific binding and transport of Cu(2+), Cd(2+) and possibly Ni(2+) but at higher concentrations.</text>
</comment>
<evidence type="ECO:0000256" key="10">
    <source>
        <dbReference type="ARBA" id="ARBA00022833"/>
    </source>
</evidence>
<keyword evidence="7" id="KW-0479">Metal-binding</keyword>
<evidence type="ECO:0000256" key="19">
    <source>
        <dbReference type="ARBA" id="ARBA00042777"/>
    </source>
</evidence>
<evidence type="ECO:0000313" key="27">
    <source>
        <dbReference type="Proteomes" id="UP000230750"/>
    </source>
</evidence>
<evidence type="ECO:0000256" key="21">
    <source>
        <dbReference type="SAM" id="MobiDB-lite"/>
    </source>
</evidence>
<dbReference type="InterPro" id="IPR041137">
    <property type="entry name" value="ZIP4_N"/>
</dbReference>
<sequence length="656" mass="72007">MGVVCRYFTIFAALNSVFLLAQVLAQHDHGHDHHSHGHDHGEGAENHDHIDPFLSVKTHVVNAVLENFESENEAAIISYDELDVVVSTLLSRINCTERVTKDDHSTNCSVCASVLTDHVFDVLASSKEDGLKEAQFEKAAVVLLVRMSERNLALSCSSEGNLVSYDDYLTSLMSREGTPERITQEEMKLLLLSFSEYYKPQTHGKCFSTESLFEDVYDGDLGASLREMQHLSPLIVAYLLEGYCIGEADFPDPESFIQDVIALYGHDGVIPLEDFKLIMSQLGLGSSDDHSGHDHGEHDEHSEDVHGDHDHGDHDHSEHDHSDHDHHDHAGHDHRRKRAVQHNHDHDHHDHDHHDHGHAEDVHVHDTANVSRIEAVAHSCFSAEELMMSHGLHPEDGLTEKHLVLVCPALLQQQLSGGCSHPDHGVGSEYAVGADAYLYGTLSVFVVSLCAVIGGCMLPILGDDRKDMVFGLLIAMAVSTLTGDALIHLIPMATGLHVHEGPHDHGAHGGHDHGAHDHDLSYIWKTFTTLMSIYAFFLLEVSMSHCGSGHHTHTHGHAEANSQPMALEQAHFESVPTTETSPEDPVGQEKDKKIQIFQFGSLPIMILLSDAFHNFCDGLAMGASFAASIGTGLSTSFAIFATSYRMNLKASLSSSA</sequence>
<evidence type="ECO:0000313" key="26">
    <source>
        <dbReference type="EMBL" id="PIK38072.1"/>
    </source>
</evidence>
<dbReference type="GO" id="GO:0071578">
    <property type="term" value="P:zinc ion import across plasma membrane"/>
    <property type="evidence" value="ECO:0007669"/>
    <property type="project" value="TreeGrafter"/>
</dbReference>
<keyword evidence="9" id="KW-0967">Endosome</keyword>
<dbReference type="GO" id="GO:0030003">
    <property type="term" value="P:intracellular monoatomic cation homeostasis"/>
    <property type="evidence" value="ECO:0007669"/>
    <property type="project" value="TreeGrafter"/>
</dbReference>
<feature type="chain" id="PRO_5013863057" description="Zinc transporter ZIP4" evidence="23">
    <location>
        <begin position="26"/>
        <end position="656"/>
    </location>
</feature>
<name>A0A2G8JQL8_STIJA</name>
<evidence type="ECO:0000256" key="2">
    <source>
        <dbReference type="ARBA" id="ARBA00004424"/>
    </source>
</evidence>
<feature type="transmembrane region" description="Helical" evidence="22">
    <location>
        <begin position="522"/>
        <end position="539"/>
    </location>
</feature>
<comment type="subcellular location">
    <subcellularLocation>
        <location evidence="2">Apical cell membrane</location>
        <topology evidence="2">Multi-pass membrane protein</topology>
    </subcellularLocation>
    <subcellularLocation>
        <location evidence="1">Recycling endosome membrane</location>
        <topology evidence="1">Multi-pass membrane protein</topology>
    </subcellularLocation>
</comment>
<dbReference type="GO" id="GO:0140410">
    <property type="term" value="F:monoatomic cation:bicarbonate symporter activity"/>
    <property type="evidence" value="ECO:0007669"/>
    <property type="project" value="TreeGrafter"/>
</dbReference>
<proteinExistence type="inferred from homology"/>
<reference evidence="26 27" key="1">
    <citation type="journal article" date="2017" name="PLoS Biol.">
        <title>The sea cucumber genome provides insights into morphological evolution and visceral regeneration.</title>
        <authorList>
            <person name="Zhang X."/>
            <person name="Sun L."/>
            <person name="Yuan J."/>
            <person name="Sun Y."/>
            <person name="Gao Y."/>
            <person name="Zhang L."/>
            <person name="Li S."/>
            <person name="Dai H."/>
            <person name="Hamel J.F."/>
            <person name="Liu C."/>
            <person name="Yu Y."/>
            <person name="Liu S."/>
            <person name="Lin W."/>
            <person name="Guo K."/>
            <person name="Jin S."/>
            <person name="Xu P."/>
            <person name="Storey K.B."/>
            <person name="Huan P."/>
            <person name="Zhang T."/>
            <person name="Zhou Y."/>
            <person name="Zhang J."/>
            <person name="Lin C."/>
            <person name="Li X."/>
            <person name="Xing L."/>
            <person name="Huo D."/>
            <person name="Sun M."/>
            <person name="Wang L."/>
            <person name="Mercier A."/>
            <person name="Li F."/>
            <person name="Yang H."/>
            <person name="Xiang J."/>
        </authorList>
    </citation>
    <scope>NUCLEOTIDE SEQUENCE [LARGE SCALE GENOMIC DNA]</scope>
    <source>
        <strain evidence="26">Shaxun</strain>
        <tissue evidence="26">Muscle</tissue>
    </source>
</reference>
<feature type="compositionally biased region" description="Basic residues" evidence="21">
    <location>
        <begin position="332"/>
        <end position="341"/>
    </location>
</feature>
<feature type="compositionally biased region" description="Basic and acidic residues" evidence="21">
    <location>
        <begin position="342"/>
        <end position="360"/>
    </location>
</feature>
<dbReference type="PANTHER" id="PTHR12191:SF21">
    <property type="entry name" value="ZINC TRANSPORTER ZIP4"/>
    <property type="match status" value="1"/>
</dbReference>
<evidence type="ECO:0000256" key="4">
    <source>
        <dbReference type="ARBA" id="ARBA00022448"/>
    </source>
</evidence>
<evidence type="ECO:0000256" key="9">
    <source>
        <dbReference type="ARBA" id="ARBA00022753"/>
    </source>
</evidence>
<feature type="region of interest" description="Disordered" evidence="21">
    <location>
        <begin position="286"/>
        <end position="360"/>
    </location>
</feature>
<accession>A0A2G8JQL8</accession>
<evidence type="ECO:0000259" key="25">
    <source>
        <dbReference type="Pfam" id="PF21116"/>
    </source>
</evidence>
<evidence type="ECO:0000256" key="6">
    <source>
        <dbReference type="ARBA" id="ARBA00022692"/>
    </source>
</evidence>
<keyword evidence="27" id="KW-1185">Reference proteome</keyword>
<organism evidence="26 27">
    <name type="scientific">Stichopus japonicus</name>
    <name type="common">Sea cucumber</name>
    <dbReference type="NCBI Taxonomy" id="307972"/>
    <lineage>
        <taxon>Eukaryota</taxon>
        <taxon>Metazoa</taxon>
        <taxon>Echinodermata</taxon>
        <taxon>Eleutherozoa</taxon>
        <taxon>Echinozoa</taxon>
        <taxon>Holothuroidea</taxon>
        <taxon>Aspidochirotacea</taxon>
        <taxon>Aspidochirotida</taxon>
        <taxon>Stichopodidae</taxon>
        <taxon>Apostichopus</taxon>
    </lineage>
</organism>
<keyword evidence="12" id="KW-0864">Zinc transport</keyword>
<dbReference type="GO" id="GO:0005385">
    <property type="term" value="F:zinc ion transmembrane transporter activity"/>
    <property type="evidence" value="ECO:0007669"/>
    <property type="project" value="TreeGrafter"/>
</dbReference>
<dbReference type="GO" id="GO:0046872">
    <property type="term" value="F:metal ion binding"/>
    <property type="evidence" value="ECO:0007669"/>
    <property type="project" value="UniProtKB-KW"/>
</dbReference>
<evidence type="ECO:0000256" key="13">
    <source>
        <dbReference type="ARBA" id="ARBA00022989"/>
    </source>
</evidence>
<dbReference type="GO" id="GO:0055038">
    <property type="term" value="C:recycling endosome membrane"/>
    <property type="evidence" value="ECO:0007669"/>
    <property type="project" value="UniProtKB-SubCell"/>
</dbReference>
<feature type="transmembrane region" description="Helical" evidence="22">
    <location>
        <begin position="468"/>
        <end position="490"/>
    </location>
</feature>
<comment type="catalytic activity">
    <reaction evidence="16">
        <text>Zn(2+)(in) = Zn(2+)(out)</text>
        <dbReference type="Rhea" id="RHEA:29351"/>
        <dbReference type="ChEBI" id="CHEBI:29105"/>
    </reaction>
</comment>
<evidence type="ECO:0000256" key="11">
    <source>
        <dbReference type="ARBA" id="ARBA00022843"/>
    </source>
</evidence>
<keyword evidence="8 23" id="KW-0732">Signal</keyword>
<keyword evidence="14" id="KW-0406">Ion transport</keyword>
<evidence type="ECO:0000256" key="16">
    <source>
        <dbReference type="ARBA" id="ARBA00034634"/>
    </source>
</evidence>
<dbReference type="OrthoDB" id="200954at2759"/>
<dbReference type="InterPro" id="IPR049406">
    <property type="entry name" value="ZIP4_12_EF-hand"/>
</dbReference>
<keyword evidence="11" id="KW-0832">Ubl conjugation</keyword>
<dbReference type="Proteomes" id="UP000230750">
    <property type="component" value="Unassembled WGS sequence"/>
</dbReference>
<evidence type="ECO:0000256" key="7">
    <source>
        <dbReference type="ARBA" id="ARBA00022723"/>
    </source>
</evidence>
<keyword evidence="13 22" id="KW-1133">Transmembrane helix</keyword>
<dbReference type="InterPro" id="IPR050799">
    <property type="entry name" value="ZIP_Transporter"/>
</dbReference>
<keyword evidence="15 22" id="KW-0472">Membrane</keyword>
<comment type="similarity">
    <text evidence="3">Belongs to the ZIP transporter (TC 2.A.5) family.</text>
</comment>
<evidence type="ECO:0000256" key="18">
    <source>
        <dbReference type="ARBA" id="ARBA00041703"/>
    </source>
</evidence>
<feature type="transmembrane region" description="Helical" evidence="22">
    <location>
        <begin position="436"/>
        <end position="461"/>
    </location>
</feature>
<keyword evidence="10" id="KW-0862">Zinc</keyword>
<feature type="domain" description="Zinc transporter ZIP4/12 EF-hand" evidence="25">
    <location>
        <begin position="343"/>
        <end position="417"/>
    </location>
</feature>
<gene>
    <name evidence="26" type="ORF">BSL78_25087</name>
</gene>
<dbReference type="PANTHER" id="PTHR12191">
    <property type="entry name" value="SOLUTE CARRIER FAMILY 39"/>
    <property type="match status" value="1"/>
</dbReference>
<dbReference type="EMBL" id="MRZV01001409">
    <property type="protein sequence ID" value="PIK38072.1"/>
    <property type="molecule type" value="Genomic_DNA"/>
</dbReference>
<dbReference type="GO" id="GO:0016324">
    <property type="term" value="C:apical plasma membrane"/>
    <property type="evidence" value="ECO:0007669"/>
    <property type="project" value="UniProtKB-SubCell"/>
</dbReference>
<dbReference type="AlphaFoldDB" id="A0A2G8JQL8"/>
<evidence type="ECO:0000256" key="17">
    <source>
        <dbReference type="ARBA" id="ARBA00039394"/>
    </source>
</evidence>
<evidence type="ECO:0000259" key="24">
    <source>
        <dbReference type="Pfam" id="PF18292"/>
    </source>
</evidence>
<evidence type="ECO:0000256" key="15">
    <source>
        <dbReference type="ARBA" id="ARBA00023136"/>
    </source>
</evidence>
<keyword evidence="5" id="KW-1003">Cell membrane</keyword>
<keyword evidence="4" id="KW-0813">Transport</keyword>
<evidence type="ECO:0000256" key="5">
    <source>
        <dbReference type="ARBA" id="ARBA00022475"/>
    </source>
</evidence>
<evidence type="ECO:0000256" key="23">
    <source>
        <dbReference type="SAM" id="SignalP"/>
    </source>
</evidence>
<feature type="signal peptide" evidence="23">
    <location>
        <begin position="1"/>
        <end position="25"/>
    </location>
</feature>
<evidence type="ECO:0000256" key="1">
    <source>
        <dbReference type="ARBA" id="ARBA00004195"/>
    </source>
</evidence>
<dbReference type="Pfam" id="PF18292">
    <property type="entry name" value="ZIP4_domain"/>
    <property type="match status" value="1"/>
</dbReference>